<keyword evidence="3" id="KW-1185">Reference proteome</keyword>
<gene>
    <name evidence="2" type="ORF">ASIM_LOCUS7801</name>
</gene>
<keyword evidence="1" id="KW-1133">Transmembrane helix</keyword>
<dbReference type="AlphaFoldDB" id="A0A3P6P0Y5"/>
<dbReference type="Proteomes" id="UP000267096">
    <property type="component" value="Unassembled WGS sequence"/>
</dbReference>
<accession>A0A3P6P0Y5</accession>
<evidence type="ECO:0000313" key="3">
    <source>
        <dbReference type="Proteomes" id="UP000267096"/>
    </source>
</evidence>
<evidence type="ECO:0000313" key="2">
    <source>
        <dbReference type="EMBL" id="VDK30092.1"/>
    </source>
</evidence>
<protein>
    <submittedName>
        <fullName evidence="2">Uncharacterized protein</fullName>
    </submittedName>
</protein>
<sequence length="84" mass="9833">MFESLKDEQRPSNEILAICIEWIQKGTLIDFNARLDSVRLLANCATVTRRSDRNALKRRLLSVVAYFEQYTKVIALIWFKLISE</sequence>
<proteinExistence type="predicted"/>
<dbReference type="EMBL" id="UYRR01019706">
    <property type="protein sequence ID" value="VDK30092.1"/>
    <property type="molecule type" value="Genomic_DNA"/>
</dbReference>
<name>A0A3P6P0Y5_ANISI</name>
<evidence type="ECO:0000256" key="1">
    <source>
        <dbReference type="SAM" id="Phobius"/>
    </source>
</evidence>
<keyword evidence="1" id="KW-0472">Membrane</keyword>
<feature type="transmembrane region" description="Helical" evidence="1">
    <location>
        <begin position="60"/>
        <end position="79"/>
    </location>
</feature>
<keyword evidence="1" id="KW-0812">Transmembrane</keyword>
<organism evidence="2 3">
    <name type="scientific">Anisakis simplex</name>
    <name type="common">Herring worm</name>
    <dbReference type="NCBI Taxonomy" id="6269"/>
    <lineage>
        <taxon>Eukaryota</taxon>
        <taxon>Metazoa</taxon>
        <taxon>Ecdysozoa</taxon>
        <taxon>Nematoda</taxon>
        <taxon>Chromadorea</taxon>
        <taxon>Rhabditida</taxon>
        <taxon>Spirurina</taxon>
        <taxon>Ascaridomorpha</taxon>
        <taxon>Ascaridoidea</taxon>
        <taxon>Anisakidae</taxon>
        <taxon>Anisakis</taxon>
        <taxon>Anisakis simplex complex</taxon>
    </lineage>
</organism>
<reference evidence="2 3" key="1">
    <citation type="submission" date="2018-11" db="EMBL/GenBank/DDBJ databases">
        <authorList>
            <consortium name="Pathogen Informatics"/>
        </authorList>
    </citation>
    <scope>NUCLEOTIDE SEQUENCE [LARGE SCALE GENOMIC DNA]</scope>
</reference>